<dbReference type="RefSeq" id="WP_220202500.1">
    <property type="nucleotide sequence ID" value="NZ_BNJK01000001.1"/>
</dbReference>
<dbReference type="Gene3D" id="3.40.50.720">
    <property type="entry name" value="NAD(P)-binding Rossmann-like Domain"/>
    <property type="match status" value="2"/>
</dbReference>
<evidence type="ECO:0000259" key="6">
    <source>
        <dbReference type="Pfam" id="PF02826"/>
    </source>
</evidence>
<evidence type="ECO:0000259" key="5">
    <source>
        <dbReference type="Pfam" id="PF00389"/>
    </source>
</evidence>
<dbReference type="PROSITE" id="PS00670">
    <property type="entry name" value="D_2_HYDROXYACID_DH_2"/>
    <property type="match status" value="1"/>
</dbReference>
<dbReference type="Pfam" id="PF00389">
    <property type="entry name" value="2-Hacid_dh"/>
    <property type="match status" value="1"/>
</dbReference>
<dbReference type="PROSITE" id="PS00671">
    <property type="entry name" value="D_2_HYDROXYACID_DH_3"/>
    <property type="match status" value="1"/>
</dbReference>
<feature type="domain" description="D-isomer specific 2-hydroxyacid dehydrogenase NAD-binding" evidence="6">
    <location>
        <begin position="112"/>
        <end position="307"/>
    </location>
</feature>
<dbReference type="InterPro" id="IPR058205">
    <property type="entry name" value="D-LDH-like"/>
</dbReference>
<sequence>MEKTLVKALATAVNDEEGHYLAQALQGIVELQQISGSLNDVDPHDLAEIVVLMPFIHERIGHAEIEKMPQLKLIATRSTGYDHIDLAAAAQHGIAVANVPGYGETAVAEQTFALVLTLSRKMHLAYTRTQQGDYSIEGLRGFDLYGKTLGVVGAGAIGLHVIRIAKGFGMNVVAYDVNQNRLLAEVLGFRYVKLDELFTISDIITLHAPALPSTQHMINRETLSTMKHGALLINTARGSLIDTQALVWALDTGILAGAGLDALEGEEFLQHEEELLNTPDTEDKLKILAHNRLLQRRDNVVITPHIAFNTEEALRRILDTTIENVQAFLQGHPSNLVKR</sequence>
<dbReference type="Pfam" id="PF02826">
    <property type="entry name" value="2-Hacid_dh_C"/>
    <property type="match status" value="1"/>
</dbReference>
<dbReference type="InterPro" id="IPR029753">
    <property type="entry name" value="D-isomer_DH_CS"/>
</dbReference>
<feature type="domain" description="D-isomer specific 2-hydroxyacid dehydrogenase catalytic" evidence="5">
    <location>
        <begin position="12"/>
        <end position="335"/>
    </location>
</feature>
<dbReference type="SUPFAM" id="SSF51735">
    <property type="entry name" value="NAD(P)-binding Rossmann-fold domains"/>
    <property type="match status" value="1"/>
</dbReference>
<dbReference type="SUPFAM" id="SSF52283">
    <property type="entry name" value="Formate/glycerate dehydrogenase catalytic domain-like"/>
    <property type="match status" value="1"/>
</dbReference>
<name>A0A8J3MY43_9CHLR</name>
<organism evidence="7 8">
    <name type="scientific">Reticulibacter mediterranei</name>
    <dbReference type="NCBI Taxonomy" id="2778369"/>
    <lineage>
        <taxon>Bacteria</taxon>
        <taxon>Bacillati</taxon>
        <taxon>Chloroflexota</taxon>
        <taxon>Ktedonobacteria</taxon>
        <taxon>Ktedonobacterales</taxon>
        <taxon>Reticulibacteraceae</taxon>
        <taxon>Reticulibacter</taxon>
    </lineage>
</organism>
<evidence type="ECO:0000313" key="7">
    <source>
        <dbReference type="EMBL" id="GHO91614.1"/>
    </source>
</evidence>
<dbReference type="InterPro" id="IPR036291">
    <property type="entry name" value="NAD(P)-bd_dom_sf"/>
</dbReference>
<dbReference type="InterPro" id="IPR006140">
    <property type="entry name" value="D-isomer_DH_NAD-bd"/>
</dbReference>
<protein>
    <submittedName>
        <fullName evidence="7">Lactate dehydrogenase</fullName>
    </submittedName>
</protein>
<reference evidence="7" key="1">
    <citation type="submission" date="2020-10" db="EMBL/GenBank/DDBJ databases">
        <title>Taxonomic study of unclassified bacteria belonging to the class Ktedonobacteria.</title>
        <authorList>
            <person name="Yabe S."/>
            <person name="Wang C.M."/>
            <person name="Zheng Y."/>
            <person name="Sakai Y."/>
            <person name="Cavaletti L."/>
            <person name="Monciardini P."/>
            <person name="Donadio S."/>
        </authorList>
    </citation>
    <scope>NUCLEOTIDE SEQUENCE</scope>
    <source>
        <strain evidence="7">ID150040</strain>
    </source>
</reference>
<keyword evidence="3" id="KW-0520">NAD</keyword>
<dbReference type="EMBL" id="BNJK01000001">
    <property type="protein sequence ID" value="GHO91614.1"/>
    <property type="molecule type" value="Genomic_DNA"/>
</dbReference>
<dbReference type="GO" id="GO:0008720">
    <property type="term" value="F:D-lactate dehydrogenase (NAD+) activity"/>
    <property type="evidence" value="ECO:0007669"/>
    <property type="project" value="TreeGrafter"/>
</dbReference>
<dbReference type="PROSITE" id="PS00065">
    <property type="entry name" value="D_2_HYDROXYACID_DH_1"/>
    <property type="match status" value="1"/>
</dbReference>
<evidence type="ECO:0000256" key="2">
    <source>
        <dbReference type="ARBA" id="ARBA00023002"/>
    </source>
</evidence>
<evidence type="ECO:0000256" key="1">
    <source>
        <dbReference type="ARBA" id="ARBA00005854"/>
    </source>
</evidence>
<accession>A0A8J3MY43</accession>
<evidence type="ECO:0000313" key="8">
    <source>
        <dbReference type="Proteomes" id="UP000597444"/>
    </source>
</evidence>
<dbReference type="GO" id="GO:0051287">
    <property type="term" value="F:NAD binding"/>
    <property type="evidence" value="ECO:0007669"/>
    <property type="project" value="InterPro"/>
</dbReference>
<dbReference type="PANTHER" id="PTHR43026">
    <property type="entry name" value="2-HYDROXYACID DEHYDROGENASE HOMOLOG 1-RELATED"/>
    <property type="match status" value="1"/>
</dbReference>
<keyword evidence="2 4" id="KW-0560">Oxidoreductase</keyword>
<comment type="caution">
    <text evidence="7">The sequence shown here is derived from an EMBL/GenBank/DDBJ whole genome shotgun (WGS) entry which is preliminary data.</text>
</comment>
<dbReference type="PANTHER" id="PTHR43026:SF1">
    <property type="entry name" value="2-HYDROXYACID DEHYDROGENASE HOMOLOG 1-RELATED"/>
    <property type="match status" value="1"/>
</dbReference>
<comment type="similarity">
    <text evidence="1 4">Belongs to the D-isomer specific 2-hydroxyacid dehydrogenase family.</text>
</comment>
<evidence type="ECO:0000256" key="3">
    <source>
        <dbReference type="ARBA" id="ARBA00023027"/>
    </source>
</evidence>
<dbReference type="InterPro" id="IPR029752">
    <property type="entry name" value="D-isomer_DH_CS1"/>
</dbReference>
<proteinExistence type="inferred from homology"/>
<dbReference type="Proteomes" id="UP000597444">
    <property type="component" value="Unassembled WGS sequence"/>
</dbReference>
<gene>
    <name evidence="7" type="primary">ldhA</name>
    <name evidence="7" type="ORF">KSF_016620</name>
</gene>
<dbReference type="InterPro" id="IPR006139">
    <property type="entry name" value="D-isomer_2_OHA_DH_cat_dom"/>
</dbReference>
<dbReference type="AlphaFoldDB" id="A0A8J3MY43"/>
<evidence type="ECO:0000256" key="4">
    <source>
        <dbReference type="RuleBase" id="RU003719"/>
    </source>
</evidence>
<keyword evidence="8" id="KW-1185">Reference proteome</keyword>